<dbReference type="InterPro" id="IPR003770">
    <property type="entry name" value="MLTG-like"/>
</dbReference>
<comment type="function">
    <text evidence="7">Functions as a peptidoglycan terminase that cleaves nascent peptidoglycan strands endolytically to terminate their elongation.</text>
</comment>
<dbReference type="GO" id="GO:0071555">
    <property type="term" value="P:cell wall organization"/>
    <property type="evidence" value="ECO:0007669"/>
    <property type="project" value="UniProtKB-KW"/>
</dbReference>
<protein>
    <recommendedName>
        <fullName evidence="7">Endolytic murein transglycosylase</fullName>
        <ecNumber evidence="7">4.2.2.29</ecNumber>
    </recommendedName>
    <alternativeName>
        <fullName evidence="7">Peptidoglycan lytic transglycosylase</fullName>
    </alternativeName>
    <alternativeName>
        <fullName evidence="7">Peptidoglycan polymerization terminase</fullName>
    </alternativeName>
</protein>
<reference evidence="9 10" key="1">
    <citation type="submission" date="2016-01" db="EMBL/GenBank/DDBJ databases">
        <authorList>
            <person name="Oliw E.H."/>
        </authorList>
    </citation>
    <scope>NUCLEOTIDE SEQUENCE [LARGE SCALE GENOMIC DNA]</scope>
    <source>
        <strain evidence="9 10">MJR8628B</strain>
    </source>
</reference>
<comment type="subcellular location">
    <subcellularLocation>
        <location evidence="7">Cell membrane</location>
        <topology evidence="7">Single-pass membrane protein</topology>
    </subcellularLocation>
</comment>
<accession>A0A133KKF0</accession>
<proteinExistence type="inferred from homology"/>
<dbReference type="PATRIC" id="fig|1681.53.peg.2037"/>
<keyword evidence="3 7" id="KW-1133">Transmembrane helix</keyword>
<keyword evidence="5 7" id="KW-0456">Lyase</keyword>
<keyword evidence="6 7" id="KW-0961">Cell wall biogenesis/degradation</keyword>
<feature type="transmembrane region" description="Helical" evidence="7">
    <location>
        <begin position="53"/>
        <end position="75"/>
    </location>
</feature>
<dbReference type="GO" id="GO:0009252">
    <property type="term" value="P:peptidoglycan biosynthetic process"/>
    <property type="evidence" value="ECO:0007669"/>
    <property type="project" value="UniProtKB-UniRule"/>
</dbReference>
<dbReference type="AlphaFoldDB" id="A0A133KKF0"/>
<keyword evidence="2 7" id="KW-0812">Transmembrane</keyword>
<evidence type="ECO:0000256" key="4">
    <source>
        <dbReference type="ARBA" id="ARBA00023136"/>
    </source>
</evidence>
<comment type="caution">
    <text evidence="9">The sequence shown here is derived from an EMBL/GenBank/DDBJ whole genome shotgun (WGS) entry which is preliminary data.</text>
</comment>
<dbReference type="PANTHER" id="PTHR30518:SF2">
    <property type="entry name" value="ENDOLYTIC MUREIN TRANSGLYCOSYLASE"/>
    <property type="match status" value="1"/>
</dbReference>
<dbReference type="Pfam" id="PF02618">
    <property type="entry name" value="YceG"/>
    <property type="match status" value="1"/>
</dbReference>
<evidence type="ECO:0000256" key="8">
    <source>
        <dbReference type="SAM" id="MobiDB-lite"/>
    </source>
</evidence>
<feature type="site" description="Important for catalytic activity" evidence="7">
    <location>
        <position position="273"/>
    </location>
</feature>
<feature type="compositionally biased region" description="Basic residues" evidence="8">
    <location>
        <begin position="34"/>
        <end position="45"/>
    </location>
</feature>
<evidence type="ECO:0000256" key="2">
    <source>
        <dbReference type="ARBA" id="ARBA00022692"/>
    </source>
</evidence>
<dbReference type="Gene3D" id="3.30.1490.480">
    <property type="entry name" value="Endolytic murein transglycosylase"/>
    <property type="match status" value="1"/>
</dbReference>
<feature type="region of interest" description="Disordered" evidence="8">
    <location>
        <begin position="22"/>
        <end position="45"/>
    </location>
</feature>
<dbReference type="NCBIfam" id="TIGR00247">
    <property type="entry name" value="endolytic transglycosylase MltG"/>
    <property type="match status" value="1"/>
</dbReference>
<dbReference type="HAMAP" id="MF_02065">
    <property type="entry name" value="MltG"/>
    <property type="match status" value="1"/>
</dbReference>
<gene>
    <name evidence="7" type="primary">mltG</name>
    <name evidence="9" type="ORF">HMPREF3196_02093</name>
</gene>
<evidence type="ECO:0000256" key="5">
    <source>
        <dbReference type="ARBA" id="ARBA00023239"/>
    </source>
</evidence>
<evidence type="ECO:0000313" key="10">
    <source>
        <dbReference type="Proteomes" id="UP000070092"/>
    </source>
</evidence>
<evidence type="ECO:0000256" key="7">
    <source>
        <dbReference type="HAMAP-Rule" id="MF_02065"/>
    </source>
</evidence>
<organism evidence="9 10">
    <name type="scientific">Bifidobacterium bifidum</name>
    <dbReference type="NCBI Taxonomy" id="1681"/>
    <lineage>
        <taxon>Bacteria</taxon>
        <taxon>Bacillati</taxon>
        <taxon>Actinomycetota</taxon>
        <taxon>Actinomycetes</taxon>
        <taxon>Bifidobacteriales</taxon>
        <taxon>Bifidobacteriaceae</taxon>
        <taxon>Bifidobacterium</taxon>
    </lineage>
</organism>
<sequence>MRRELVSDDLADFFEENTHWVDSKGNTTSVKPPRPPKSRREMRRRRNVRRRKTIIVLTMVVAVLVVVIAGGFFGVRALRAIRDRNDGDTYSVQDYSGQGYGSVEFTVSQGESPSSIAKRLVEAEVVKSADAFTGVSSGMTLYPGTYQLRKHMPASSVAAILSDQSKAEGFLDVNAGERVSDVIKKAAALSEIDESEFQKIIDAKGEGILPAEAGGNFEGWLEPGKYDVKGLGSAQKILKTIVDKRVSKLNEMHVPTGNERQRLLIIASIAEAEVNSSDYYGKVTRVILNRLDRDMTLGMDSTTAYGLGINGTQLTNAQLNDSSNKYNTRVNKGLTPTPISNPGDSAIQAAMNPEQGDWLYFVTVNLSTGETKFTTGSVEEQNAQFEQYVKEYKDNNKSAN</sequence>
<keyword evidence="1 7" id="KW-1003">Cell membrane</keyword>
<dbReference type="EC" id="4.2.2.29" evidence="7"/>
<comment type="catalytic activity">
    <reaction evidence="7">
        <text>a peptidoglycan chain = a peptidoglycan chain with N-acetyl-1,6-anhydromuramyl-[peptide] at the reducing end + a peptidoglycan chain with N-acetylglucosamine at the non-reducing end.</text>
        <dbReference type="EC" id="4.2.2.29"/>
    </reaction>
</comment>
<dbReference type="PANTHER" id="PTHR30518">
    <property type="entry name" value="ENDOLYTIC MUREIN TRANSGLYCOSYLASE"/>
    <property type="match status" value="1"/>
</dbReference>
<evidence type="ECO:0000256" key="6">
    <source>
        <dbReference type="ARBA" id="ARBA00023316"/>
    </source>
</evidence>
<dbReference type="GO" id="GO:0005886">
    <property type="term" value="C:plasma membrane"/>
    <property type="evidence" value="ECO:0007669"/>
    <property type="project" value="UniProtKB-SubCell"/>
</dbReference>
<name>A0A133KKF0_BIFBI</name>
<comment type="similarity">
    <text evidence="7">Belongs to the transglycosylase MltG family.</text>
</comment>
<dbReference type="CDD" id="cd08010">
    <property type="entry name" value="MltG_like"/>
    <property type="match status" value="1"/>
</dbReference>
<evidence type="ECO:0000313" key="9">
    <source>
        <dbReference type="EMBL" id="KWZ79940.1"/>
    </source>
</evidence>
<keyword evidence="4 7" id="KW-0472">Membrane</keyword>
<evidence type="ECO:0000256" key="1">
    <source>
        <dbReference type="ARBA" id="ARBA00022475"/>
    </source>
</evidence>
<evidence type="ECO:0000256" key="3">
    <source>
        <dbReference type="ARBA" id="ARBA00022989"/>
    </source>
</evidence>
<dbReference type="EMBL" id="LRPO01000059">
    <property type="protein sequence ID" value="KWZ79940.1"/>
    <property type="molecule type" value="Genomic_DNA"/>
</dbReference>
<dbReference type="Proteomes" id="UP000070092">
    <property type="component" value="Unassembled WGS sequence"/>
</dbReference>
<dbReference type="GO" id="GO:0008932">
    <property type="term" value="F:lytic endotransglycosylase activity"/>
    <property type="evidence" value="ECO:0007669"/>
    <property type="project" value="UniProtKB-UniRule"/>
</dbReference>